<evidence type="ECO:0000256" key="3">
    <source>
        <dbReference type="ARBA" id="ARBA00022748"/>
    </source>
</evidence>
<evidence type="ECO:0000256" key="1">
    <source>
        <dbReference type="ARBA" id="ARBA00004141"/>
    </source>
</evidence>
<keyword evidence="3" id="KW-0201">Cytochrome c-type biogenesis</keyword>
<evidence type="ECO:0000256" key="6">
    <source>
        <dbReference type="SAM" id="Phobius"/>
    </source>
</evidence>
<feature type="transmembrane region" description="Helical" evidence="6">
    <location>
        <begin position="177"/>
        <end position="203"/>
    </location>
</feature>
<comment type="caution">
    <text evidence="8">The sequence shown here is derived from an EMBL/GenBank/DDBJ whole genome shotgun (WGS) entry which is preliminary data.</text>
</comment>
<feature type="transmembrane region" description="Helical" evidence="6">
    <location>
        <begin position="146"/>
        <end position="165"/>
    </location>
</feature>
<feature type="transmembrane region" description="Helical" evidence="6">
    <location>
        <begin position="86"/>
        <end position="106"/>
    </location>
</feature>
<evidence type="ECO:0000256" key="5">
    <source>
        <dbReference type="ARBA" id="ARBA00023136"/>
    </source>
</evidence>
<evidence type="ECO:0000313" key="8">
    <source>
        <dbReference type="EMBL" id="GAA1989411.1"/>
    </source>
</evidence>
<accession>A0ABN2SMX7</accession>
<dbReference type="InterPro" id="IPR045062">
    <property type="entry name" value="Cyt_c_biogenesis_CcsA/CcmC"/>
</dbReference>
<evidence type="ECO:0000256" key="2">
    <source>
        <dbReference type="ARBA" id="ARBA00022692"/>
    </source>
</evidence>
<name>A0ABN2SMX7_9PSEU</name>
<keyword evidence="9" id="KW-1185">Reference proteome</keyword>
<dbReference type="InterPro" id="IPR002541">
    <property type="entry name" value="Cyt_c_assembly"/>
</dbReference>
<feature type="domain" description="Cytochrome c assembly protein" evidence="7">
    <location>
        <begin position="112"/>
        <end position="320"/>
    </location>
</feature>
<organism evidence="8 9">
    <name type="scientific">Amycolatopsis minnesotensis</name>
    <dbReference type="NCBI Taxonomy" id="337894"/>
    <lineage>
        <taxon>Bacteria</taxon>
        <taxon>Bacillati</taxon>
        <taxon>Actinomycetota</taxon>
        <taxon>Actinomycetes</taxon>
        <taxon>Pseudonocardiales</taxon>
        <taxon>Pseudonocardiaceae</taxon>
        <taxon>Amycolatopsis</taxon>
    </lineage>
</organism>
<feature type="transmembrane region" description="Helical" evidence="6">
    <location>
        <begin position="295"/>
        <end position="319"/>
    </location>
</feature>
<protein>
    <submittedName>
        <fullName evidence="8">C-type cytochrome biogenesis protein CcsB</fullName>
    </submittedName>
</protein>
<reference evidence="8 9" key="1">
    <citation type="journal article" date="2019" name="Int. J. Syst. Evol. Microbiol.">
        <title>The Global Catalogue of Microorganisms (GCM) 10K type strain sequencing project: providing services to taxonomists for standard genome sequencing and annotation.</title>
        <authorList>
            <consortium name="The Broad Institute Genomics Platform"/>
            <consortium name="The Broad Institute Genome Sequencing Center for Infectious Disease"/>
            <person name="Wu L."/>
            <person name="Ma J."/>
        </authorList>
    </citation>
    <scope>NUCLEOTIDE SEQUENCE [LARGE SCALE GENOMIC DNA]</scope>
    <source>
        <strain evidence="8 9">JCM 14545</strain>
    </source>
</reference>
<sequence length="326" mass="35406">MPINENLSRFSDYAYTTAVAIYVLALIFLLIEQSFGVRGRQAAERAKTRELAGAGGPPVVEEVPSKVANTGLIPPARAARIGRMGAALVVLGVLLHLSALVLRGLAVSRAPWGNMYEYIMAVTFVAMAAWLVVIKKFDVRHLSGFVLLPVVILMFINGTMLYTTAAPVQPALQSYWLVIHVSAAILASGVFLIPGVASVLFLFRSAYERDNAKFAKFGPKLPSSDVLDRVAYRTTVLAFPVFTFGVLCGAVWAEAAWGRFWGWDPKETVAFIAWVVYAAYLHSRATAGWRGTRAAVINTIGFALTVFNLFFVNLVTAGLHSYAGVN</sequence>
<dbReference type="PANTHER" id="PTHR30071">
    <property type="entry name" value="HEME EXPORTER PROTEIN C"/>
    <property type="match status" value="1"/>
</dbReference>
<evidence type="ECO:0000259" key="7">
    <source>
        <dbReference type="Pfam" id="PF01578"/>
    </source>
</evidence>
<dbReference type="PANTHER" id="PTHR30071:SF1">
    <property type="entry name" value="CYTOCHROME B_B6 PROTEIN-RELATED"/>
    <property type="match status" value="1"/>
</dbReference>
<comment type="subcellular location">
    <subcellularLocation>
        <location evidence="1">Membrane</location>
        <topology evidence="1">Multi-pass membrane protein</topology>
    </subcellularLocation>
</comment>
<keyword evidence="4 6" id="KW-1133">Transmembrane helix</keyword>
<evidence type="ECO:0000256" key="4">
    <source>
        <dbReference type="ARBA" id="ARBA00022989"/>
    </source>
</evidence>
<proteinExistence type="predicted"/>
<gene>
    <name evidence="8" type="primary">ccsB</name>
    <name evidence="8" type="ORF">GCM10009754_79580</name>
</gene>
<dbReference type="EMBL" id="BAAANN010000052">
    <property type="protein sequence ID" value="GAA1989411.1"/>
    <property type="molecule type" value="Genomic_DNA"/>
</dbReference>
<feature type="transmembrane region" description="Helical" evidence="6">
    <location>
        <begin position="13"/>
        <end position="31"/>
    </location>
</feature>
<dbReference type="Proteomes" id="UP001501116">
    <property type="component" value="Unassembled WGS sequence"/>
</dbReference>
<feature type="transmembrane region" description="Helical" evidence="6">
    <location>
        <begin position="118"/>
        <end position="134"/>
    </location>
</feature>
<keyword evidence="2 6" id="KW-0812">Transmembrane</keyword>
<feature type="transmembrane region" description="Helical" evidence="6">
    <location>
        <begin position="265"/>
        <end position="283"/>
    </location>
</feature>
<dbReference type="RefSeq" id="WP_344430748.1">
    <property type="nucleotide sequence ID" value="NZ_BAAANN010000052.1"/>
</dbReference>
<keyword evidence="5 6" id="KW-0472">Membrane</keyword>
<dbReference type="InterPro" id="IPR017562">
    <property type="entry name" value="Cyt_c_biogenesis_CcsA"/>
</dbReference>
<dbReference type="NCBIfam" id="TIGR03144">
    <property type="entry name" value="cytochr_II_ccsB"/>
    <property type="match status" value="1"/>
</dbReference>
<evidence type="ECO:0000313" key="9">
    <source>
        <dbReference type="Proteomes" id="UP001501116"/>
    </source>
</evidence>
<dbReference type="Pfam" id="PF01578">
    <property type="entry name" value="Cytochrom_C_asm"/>
    <property type="match status" value="1"/>
</dbReference>
<feature type="transmembrane region" description="Helical" evidence="6">
    <location>
        <begin position="230"/>
        <end position="253"/>
    </location>
</feature>